<dbReference type="Gramene" id="ORUFI02G13400.1">
    <property type="protein sequence ID" value="ORUFI02G13400.1"/>
    <property type="gene ID" value="ORUFI02G13400"/>
</dbReference>
<dbReference type="Proteomes" id="UP000008022">
    <property type="component" value="Unassembled WGS sequence"/>
</dbReference>
<reference evidence="3" key="1">
    <citation type="submission" date="2013-06" db="EMBL/GenBank/DDBJ databases">
        <authorList>
            <person name="Zhao Q."/>
        </authorList>
    </citation>
    <scope>NUCLEOTIDE SEQUENCE</scope>
    <source>
        <strain evidence="3">cv. W1943</strain>
    </source>
</reference>
<organism evidence="2 3">
    <name type="scientific">Oryza rufipogon</name>
    <name type="common">Brownbeard rice</name>
    <name type="synonym">Asian wild rice</name>
    <dbReference type="NCBI Taxonomy" id="4529"/>
    <lineage>
        <taxon>Eukaryota</taxon>
        <taxon>Viridiplantae</taxon>
        <taxon>Streptophyta</taxon>
        <taxon>Embryophyta</taxon>
        <taxon>Tracheophyta</taxon>
        <taxon>Spermatophyta</taxon>
        <taxon>Magnoliopsida</taxon>
        <taxon>Liliopsida</taxon>
        <taxon>Poales</taxon>
        <taxon>Poaceae</taxon>
        <taxon>BOP clade</taxon>
        <taxon>Oryzoideae</taxon>
        <taxon>Oryzeae</taxon>
        <taxon>Oryzinae</taxon>
        <taxon>Oryza</taxon>
    </lineage>
</organism>
<proteinExistence type="predicted"/>
<protein>
    <submittedName>
        <fullName evidence="2">Uncharacterized protein</fullName>
    </submittedName>
</protein>
<dbReference type="AlphaFoldDB" id="A0A0E0NDF7"/>
<reference evidence="2" key="2">
    <citation type="submission" date="2015-06" db="UniProtKB">
        <authorList>
            <consortium name="EnsemblPlants"/>
        </authorList>
    </citation>
    <scope>IDENTIFICATION</scope>
</reference>
<sequence>MALGRSSSAQGGGSSKQLGRRDLFELSSTTSAPSCCVSKCSMYSSMVAELDGKPAPLAKEKSGSATSSTESAPLAKLGPAKGESFVTSAKIDTSVNGSPVTSCHIWTLATTPRLGETLVSDRPENTGLSGVTVTSDEPPPVKATSPMAAASPHDELDGGGVWRATNPRSRGVTVESDERPLPRWPAVAAALRRRLASGVLTLDGDEHSRLHLHRWKTTATGHHGSARQTRVYCIDSVLSVHPTILILDSPPAQCMCMRAVVFGGDMHAIVRAGKIAGSQL</sequence>
<dbReference type="HOGENOM" id="CLU_100019_0_0_1"/>
<dbReference type="OMA" id="CMCMRAV"/>
<feature type="region of interest" description="Disordered" evidence="1">
    <location>
        <begin position="122"/>
        <end position="177"/>
    </location>
</feature>
<evidence type="ECO:0000256" key="1">
    <source>
        <dbReference type="SAM" id="MobiDB-lite"/>
    </source>
</evidence>
<feature type="compositionally biased region" description="Polar residues" evidence="1">
    <location>
        <begin position="126"/>
        <end position="135"/>
    </location>
</feature>
<name>A0A0E0NDF7_ORYRU</name>
<dbReference type="EnsemblPlants" id="ORUFI02G13400.1">
    <property type="protein sequence ID" value="ORUFI02G13400.1"/>
    <property type="gene ID" value="ORUFI02G13400"/>
</dbReference>
<accession>A0A0E0NDF7</accession>
<feature type="region of interest" description="Disordered" evidence="1">
    <location>
        <begin position="1"/>
        <end position="20"/>
    </location>
</feature>
<evidence type="ECO:0000313" key="3">
    <source>
        <dbReference type="Proteomes" id="UP000008022"/>
    </source>
</evidence>
<feature type="region of interest" description="Disordered" evidence="1">
    <location>
        <begin position="56"/>
        <end position="81"/>
    </location>
</feature>
<evidence type="ECO:0000313" key="2">
    <source>
        <dbReference type="EnsemblPlants" id="ORUFI02G13400.1"/>
    </source>
</evidence>
<keyword evidence="3" id="KW-1185">Reference proteome</keyword>